<evidence type="ECO:0000256" key="1">
    <source>
        <dbReference type="SAM" id="Phobius"/>
    </source>
</evidence>
<dbReference type="EMBL" id="NJHN03000095">
    <property type="protein sequence ID" value="KAH9416201.1"/>
    <property type="molecule type" value="Genomic_DNA"/>
</dbReference>
<dbReference type="Proteomes" id="UP000887458">
    <property type="component" value="Unassembled WGS sequence"/>
</dbReference>
<keyword evidence="1" id="KW-0812">Transmembrane</keyword>
<evidence type="ECO:0000313" key="2">
    <source>
        <dbReference type="EMBL" id="KAH9416201.1"/>
    </source>
</evidence>
<accession>A0ABQ8J174</accession>
<name>A0ABQ8J174_DERPT</name>
<feature type="transmembrane region" description="Helical" evidence="1">
    <location>
        <begin position="26"/>
        <end position="50"/>
    </location>
</feature>
<comment type="caution">
    <text evidence="2">The sequence shown here is derived from an EMBL/GenBank/DDBJ whole genome shotgun (WGS) entry which is preliminary data.</text>
</comment>
<reference evidence="2 3" key="2">
    <citation type="journal article" date="2022" name="Mol. Biol. Evol.">
        <title>Comparative Genomics Reveals Insights into the Divergent Evolution of Astigmatic Mites and Household Pest Adaptations.</title>
        <authorList>
            <person name="Xiong Q."/>
            <person name="Wan A.T."/>
            <person name="Liu X."/>
            <person name="Fung C.S."/>
            <person name="Xiao X."/>
            <person name="Malainual N."/>
            <person name="Hou J."/>
            <person name="Wang L."/>
            <person name="Wang M."/>
            <person name="Yang K.Y."/>
            <person name="Cui Y."/>
            <person name="Leung E.L."/>
            <person name="Nong W."/>
            <person name="Shin S.K."/>
            <person name="Au S.W."/>
            <person name="Jeong K.Y."/>
            <person name="Chew F.T."/>
            <person name="Hui J.H."/>
            <person name="Leung T.F."/>
            <person name="Tungtrongchitr A."/>
            <person name="Zhong N."/>
            <person name="Liu Z."/>
            <person name="Tsui S.K."/>
        </authorList>
    </citation>
    <scope>NUCLEOTIDE SEQUENCE [LARGE SCALE GENOMIC DNA]</scope>
    <source>
        <strain evidence="2">Derp</strain>
    </source>
</reference>
<protein>
    <submittedName>
        <fullName evidence="2">Uncharacterized protein</fullName>
    </submittedName>
</protein>
<proteinExistence type="predicted"/>
<evidence type="ECO:0000313" key="3">
    <source>
        <dbReference type="Proteomes" id="UP000887458"/>
    </source>
</evidence>
<keyword evidence="1" id="KW-0472">Membrane</keyword>
<keyword evidence="3" id="KW-1185">Reference proteome</keyword>
<reference evidence="2 3" key="1">
    <citation type="journal article" date="2018" name="J. Allergy Clin. Immunol.">
        <title>High-quality assembly of Dermatophagoides pteronyssinus genome and transcriptome reveals a wide range of novel allergens.</title>
        <authorList>
            <person name="Liu X.Y."/>
            <person name="Yang K.Y."/>
            <person name="Wang M.Q."/>
            <person name="Kwok J.S."/>
            <person name="Zeng X."/>
            <person name="Yang Z."/>
            <person name="Xiao X.J."/>
            <person name="Lau C.P."/>
            <person name="Li Y."/>
            <person name="Huang Z.M."/>
            <person name="Ba J.G."/>
            <person name="Yim A.K."/>
            <person name="Ouyang C.Y."/>
            <person name="Ngai S.M."/>
            <person name="Chan T.F."/>
            <person name="Leung E.L."/>
            <person name="Liu L."/>
            <person name="Liu Z.G."/>
            <person name="Tsui S.K."/>
        </authorList>
    </citation>
    <scope>NUCLEOTIDE SEQUENCE [LARGE SCALE GENOMIC DNA]</scope>
    <source>
        <strain evidence="2">Derp</strain>
    </source>
</reference>
<keyword evidence="1" id="KW-1133">Transmembrane helix</keyword>
<gene>
    <name evidence="2" type="ORF">DERP_000700</name>
</gene>
<organism evidence="2 3">
    <name type="scientific">Dermatophagoides pteronyssinus</name>
    <name type="common">European house dust mite</name>
    <dbReference type="NCBI Taxonomy" id="6956"/>
    <lineage>
        <taxon>Eukaryota</taxon>
        <taxon>Metazoa</taxon>
        <taxon>Ecdysozoa</taxon>
        <taxon>Arthropoda</taxon>
        <taxon>Chelicerata</taxon>
        <taxon>Arachnida</taxon>
        <taxon>Acari</taxon>
        <taxon>Acariformes</taxon>
        <taxon>Sarcoptiformes</taxon>
        <taxon>Astigmata</taxon>
        <taxon>Psoroptidia</taxon>
        <taxon>Analgoidea</taxon>
        <taxon>Pyroglyphidae</taxon>
        <taxon>Dermatophagoidinae</taxon>
        <taxon>Dermatophagoides</taxon>
    </lineage>
</organism>
<sequence>MYNMLLQHRLISICSNDLIVDTSLNFLSLLSLSSSLIFIAISFVVAVVSITAKNCETKK</sequence>